<organism evidence="1 2">
    <name type="scientific">Salinimicrobium profundisediminis</name>
    <dbReference type="NCBI Taxonomy" id="2994553"/>
    <lineage>
        <taxon>Bacteria</taxon>
        <taxon>Pseudomonadati</taxon>
        <taxon>Bacteroidota</taxon>
        <taxon>Flavobacteriia</taxon>
        <taxon>Flavobacteriales</taxon>
        <taxon>Flavobacteriaceae</taxon>
        <taxon>Salinimicrobium</taxon>
    </lineage>
</organism>
<evidence type="ECO:0000313" key="1">
    <source>
        <dbReference type="EMBL" id="MCX2839236.1"/>
    </source>
</evidence>
<dbReference type="EMBL" id="JAPJDA010000023">
    <property type="protein sequence ID" value="MCX2839236.1"/>
    <property type="molecule type" value="Genomic_DNA"/>
</dbReference>
<accession>A0A9X3CYH2</accession>
<proteinExistence type="predicted"/>
<gene>
    <name evidence="1" type="ORF">OQ279_13865</name>
</gene>
<name>A0A9X3CYH2_9FLAO</name>
<dbReference type="Proteomes" id="UP001148482">
    <property type="component" value="Unassembled WGS sequence"/>
</dbReference>
<sequence length="176" mass="20144">MNKILTLLTLIIFGVSGYSQELNSSGTNPFPQFDQANFPAPEEVFINYTRIQPGLSVPVNHFPENRFSLKEISFNKKVQKRQVNLISMMEKERYAKEAALVEMESPAPTISQGEKALIEVTNDIRVHDRSSNYDIFSGQKKIPAYEEMRSPILQSPYRSRSGVRAYVSPYYSPFLR</sequence>
<evidence type="ECO:0008006" key="3">
    <source>
        <dbReference type="Google" id="ProtNLM"/>
    </source>
</evidence>
<keyword evidence="2" id="KW-1185">Reference proteome</keyword>
<dbReference type="AlphaFoldDB" id="A0A9X3CYH2"/>
<comment type="caution">
    <text evidence="1">The sequence shown here is derived from an EMBL/GenBank/DDBJ whole genome shotgun (WGS) entry which is preliminary data.</text>
</comment>
<evidence type="ECO:0000313" key="2">
    <source>
        <dbReference type="Proteomes" id="UP001148482"/>
    </source>
</evidence>
<protein>
    <recommendedName>
        <fullName evidence="3">DUF4858 domain-containing protein</fullName>
    </recommendedName>
</protein>
<dbReference type="RefSeq" id="WP_266070587.1">
    <property type="nucleotide sequence ID" value="NZ_JAPJDA010000023.1"/>
</dbReference>
<reference evidence="1" key="1">
    <citation type="submission" date="2022-11" db="EMBL/GenBank/DDBJ databases">
        <title>Salinimicrobium profundisediminis sp. nov., isolated from deep-sea sediment of the Mariana Trench.</title>
        <authorList>
            <person name="Fu H."/>
        </authorList>
    </citation>
    <scope>NUCLEOTIDE SEQUENCE</scope>
    <source>
        <strain evidence="1">MT39</strain>
    </source>
</reference>